<feature type="domain" description="Major facilitator superfamily (MFS) profile" evidence="5">
    <location>
        <begin position="1"/>
        <end position="398"/>
    </location>
</feature>
<dbReference type="Proteomes" id="UP000322822">
    <property type="component" value="Chromosome 1"/>
</dbReference>
<evidence type="ECO:0000256" key="4">
    <source>
        <dbReference type="SAM" id="Phobius"/>
    </source>
</evidence>
<gene>
    <name evidence="6" type="ORF">FOB72_15035</name>
</gene>
<feature type="transmembrane region" description="Helical" evidence="4">
    <location>
        <begin position="309"/>
        <end position="331"/>
    </location>
</feature>
<keyword evidence="1 4" id="KW-0812">Transmembrane</keyword>
<keyword evidence="3 4" id="KW-0472">Membrane</keyword>
<dbReference type="EMBL" id="CP044065">
    <property type="protein sequence ID" value="QET03233.1"/>
    <property type="molecule type" value="Genomic_DNA"/>
</dbReference>
<evidence type="ECO:0000313" key="6">
    <source>
        <dbReference type="EMBL" id="QET03233.1"/>
    </source>
</evidence>
<feature type="transmembrane region" description="Helical" evidence="4">
    <location>
        <begin position="142"/>
        <end position="161"/>
    </location>
</feature>
<proteinExistence type="predicted"/>
<dbReference type="RefSeq" id="WP_150373348.1">
    <property type="nucleotide sequence ID" value="NZ_CP044065.1"/>
</dbReference>
<organism evidence="6 7">
    <name type="scientific">Cupriavidus pauculus</name>
    <dbReference type="NCBI Taxonomy" id="82633"/>
    <lineage>
        <taxon>Bacteria</taxon>
        <taxon>Pseudomonadati</taxon>
        <taxon>Pseudomonadota</taxon>
        <taxon>Betaproteobacteria</taxon>
        <taxon>Burkholderiales</taxon>
        <taxon>Burkholderiaceae</taxon>
        <taxon>Cupriavidus</taxon>
    </lineage>
</organism>
<feature type="transmembrane region" description="Helical" evidence="4">
    <location>
        <begin position="257"/>
        <end position="274"/>
    </location>
</feature>
<dbReference type="PROSITE" id="PS50850">
    <property type="entry name" value="MFS"/>
    <property type="match status" value="1"/>
</dbReference>
<dbReference type="SUPFAM" id="SSF103473">
    <property type="entry name" value="MFS general substrate transporter"/>
    <property type="match status" value="1"/>
</dbReference>
<keyword evidence="2 4" id="KW-1133">Transmembrane helix</keyword>
<dbReference type="PANTHER" id="PTHR42910:SF1">
    <property type="entry name" value="MAJOR FACILITATOR SUPERFAMILY (MFS) PROFILE DOMAIN-CONTAINING PROTEIN"/>
    <property type="match status" value="1"/>
</dbReference>
<dbReference type="Pfam" id="PF07690">
    <property type="entry name" value="MFS_1"/>
    <property type="match status" value="1"/>
</dbReference>
<protein>
    <submittedName>
        <fullName evidence="6">MFS transporter</fullName>
    </submittedName>
</protein>
<dbReference type="InterPro" id="IPR036259">
    <property type="entry name" value="MFS_trans_sf"/>
</dbReference>
<feature type="transmembrane region" description="Helical" evidence="4">
    <location>
        <begin position="48"/>
        <end position="73"/>
    </location>
</feature>
<evidence type="ECO:0000256" key="3">
    <source>
        <dbReference type="ARBA" id="ARBA00023136"/>
    </source>
</evidence>
<evidence type="ECO:0000256" key="1">
    <source>
        <dbReference type="ARBA" id="ARBA00022692"/>
    </source>
</evidence>
<dbReference type="AlphaFoldDB" id="A0A5P2H6X6"/>
<accession>A0A5P2H6X6</accession>
<dbReference type="InterPro" id="IPR020846">
    <property type="entry name" value="MFS_dom"/>
</dbReference>
<dbReference type="Gene3D" id="1.20.1250.20">
    <property type="entry name" value="MFS general substrate transporter like domains"/>
    <property type="match status" value="1"/>
</dbReference>
<sequence length="403" mass="42047">MTTVTPASATAHPAQPAWITPLLAVAVGMIVANLYYPQPLVGPIAHALALPPGTAGLIVTLIQIGYCAGLLLLVPLGDIVENRRLIVTLIVGNAVALVAAAFATHAGVFLLAGAAIGLCSVAAQVLVPFAAHLAPDHARGRAVGNVTSGLLMGIMLARPVSSLFADFFGWHTIFAVSAVAMVLLAIVLSRKLPRRQPPPSAGYVPTLASMWALVRTQPVLRRRALYQASLFGVFSLFWTTAPLYLAGPAFHMSQKGIAIFALVGVAGAIVAPMAGRYADRGHSRQMTALALAIGAGSFLLSRIGAEGSLLSLLSLTVAAVLLDFGVSSNLVISQRAIFALSPAHRSRLNGLFMAIFFIGGAIGSWAGAWAFAHGGWPLASWIGFVPPLLALLYSRTDRARVLH</sequence>
<feature type="transmembrane region" description="Helical" evidence="4">
    <location>
        <begin position="378"/>
        <end position="394"/>
    </location>
</feature>
<evidence type="ECO:0000313" key="7">
    <source>
        <dbReference type="Proteomes" id="UP000322822"/>
    </source>
</evidence>
<dbReference type="CDD" id="cd17324">
    <property type="entry name" value="MFS_NepI_like"/>
    <property type="match status" value="1"/>
</dbReference>
<feature type="transmembrane region" description="Helical" evidence="4">
    <location>
        <begin position="17"/>
        <end position="36"/>
    </location>
</feature>
<dbReference type="OrthoDB" id="9815356at2"/>
<dbReference type="GO" id="GO:0022857">
    <property type="term" value="F:transmembrane transporter activity"/>
    <property type="evidence" value="ECO:0007669"/>
    <property type="project" value="InterPro"/>
</dbReference>
<feature type="transmembrane region" description="Helical" evidence="4">
    <location>
        <begin position="167"/>
        <end position="188"/>
    </location>
</feature>
<feature type="transmembrane region" description="Helical" evidence="4">
    <location>
        <begin position="351"/>
        <end position="372"/>
    </location>
</feature>
<feature type="transmembrane region" description="Helical" evidence="4">
    <location>
        <begin position="109"/>
        <end position="130"/>
    </location>
</feature>
<dbReference type="InterPro" id="IPR011701">
    <property type="entry name" value="MFS"/>
</dbReference>
<feature type="transmembrane region" description="Helical" evidence="4">
    <location>
        <begin position="286"/>
        <end position="303"/>
    </location>
</feature>
<name>A0A5P2H6X6_9BURK</name>
<feature type="transmembrane region" description="Helical" evidence="4">
    <location>
        <begin position="85"/>
        <end position="103"/>
    </location>
</feature>
<evidence type="ECO:0000259" key="5">
    <source>
        <dbReference type="PROSITE" id="PS50850"/>
    </source>
</evidence>
<dbReference type="PANTHER" id="PTHR42910">
    <property type="entry name" value="TRANSPORTER SCO4007-RELATED"/>
    <property type="match status" value="1"/>
</dbReference>
<evidence type="ECO:0000256" key="2">
    <source>
        <dbReference type="ARBA" id="ARBA00022989"/>
    </source>
</evidence>
<reference evidence="6 7" key="1">
    <citation type="submission" date="2019-09" db="EMBL/GenBank/DDBJ databases">
        <title>FDA dAtabase for Regulatory Grade micrObial Sequences (FDA-ARGOS): Supporting development and validation of Infectious Disease Dx tests.</title>
        <authorList>
            <person name="Sciortino C."/>
            <person name="Tallon L."/>
            <person name="Sadzewicz L."/>
            <person name="Vavikolanu K."/>
            <person name="Mehta A."/>
            <person name="Aluvathingal J."/>
            <person name="Nadendla S."/>
            <person name="Nandy P."/>
            <person name="Geyer C."/>
            <person name="Yan Y."/>
            <person name="Sichtig H."/>
        </authorList>
    </citation>
    <scope>NUCLEOTIDE SEQUENCE [LARGE SCALE GENOMIC DNA]</scope>
    <source>
        <strain evidence="6 7">FDAARGOS_664</strain>
    </source>
</reference>
<feature type="transmembrane region" description="Helical" evidence="4">
    <location>
        <begin position="224"/>
        <end position="245"/>
    </location>
</feature>